<proteinExistence type="predicted"/>
<evidence type="ECO:0000313" key="3">
    <source>
        <dbReference type="EMBL" id="ONH23630.1"/>
    </source>
</evidence>
<dbReference type="EMBL" id="MOMC01000083">
    <property type="protein sequence ID" value="ONH23630.1"/>
    <property type="molecule type" value="Genomic_DNA"/>
</dbReference>
<evidence type="ECO:0008006" key="5">
    <source>
        <dbReference type="Google" id="ProtNLM"/>
    </source>
</evidence>
<evidence type="ECO:0000256" key="2">
    <source>
        <dbReference type="SAM" id="SignalP"/>
    </source>
</evidence>
<dbReference type="InterPro" id="IPR036278">
    <property type="entry name" value="Sialidase_sf"/>
</dbReference>
<feature type="chain" id="PRO_5039122490" description="Exo-alpha-sialidase" evidence="2">
    <location>
        <begin position="21"/>
        <end position="520"/>
    </location>
</feature>
<comment type="caution">
    <text evidence="3">The sequence shown here is derived from an EMBL/GenBank/DDBJ whole genome shotgun (WGS) entry which is preliminary data.</text>
</comment>
<protein>
    <recommendedName>
        <fullName evidence="5">Exo-alpha-sialidase</fullName>
    </recommendedName>
</protein>
<sequence>MLPITAAGAATPAAPASASASPSPAAASAATPAVRDVPGCAEEQPATFNNGSPAPWVGCNSRSGIQGIEGSNAVNSRGTIFQASGVLDKDGRAGLARSRDGGKTWQRVTLPVEFSDVIGFVQVDPATNRVFFMSIAKFFGPGAGSTNPIGYSDDDGNTWHVTRIGGATNGEPNTFGDLGSIFVGPPPKGTKTTGYPNVVYTCNVTPYPSFGPDFQCWRSLDGGKTFQRPSATKPTFPQADCKPVNGPGGSVTQPSIIIPTRGLTAPDGTVYVAISACGQFVVGSSKDAGTTFTWNPVTDARVDIDQDILKDQQANLPGCAGSIAGAGCPEVFQLYGQQRLARDANGTLYFTFNRHQTLLSVSKDNGKTWTQPTAVSAPGLLSVFSSVVAQGQGRVGLSYFGRKDGSKDWNGYLAVIDHADNPNTRTIATAAVSAPTNPLMPNRCCGSAVLIPPPGSTEATYYNLMEHGGLSFAPDGTLWAAFFRDSTRDPNNTQSAAYEIVGGHLAPSTPSWWPSWPWGS</sequence>
<feature type="region of interest" description="Disordered" evidence="1">
    <location>
        <begin position="1"/>
        <end position="30"/>
    </location>
</feature>
<organism evidence="3 4">
    <name type="scientific">Pseudofrankia asymbiotica</name>
    <dbReference type="NCBI Taxonomy" id="1834516"/>
    <lineage>
        <taxon>Bacteria</taxon>
        <taxon>Bacillati</taxon>
        <taxon>Actinomycetota</taxon>
        <taxon>Actinomycetes</taxon>
        <taxon>Frankiales</taxon>
        <taxon>Frankiaceae</taxon>
        <taxon>Pseudofrankia</taxon>
    </lineage>
</organism>
<accession>A0A1V2I1E7</accession>
<dbReference type="AlphaFoldDB" id="A0A1V2I1E7"/>
<feature type="region of interest" description="Disordered" evidence="1">
    <location>
        <begin position="227"/>
        <end position="253"/>
    </location>
</feature>
<keyword evidence="4" id="KW-1185">Reference proteome</keyword>
<reference evidence="4" key="1">
    <citation type="submission" date="2016-10" db="EMBL/GenBank/DDBJ databases">
        <title>Frankia sp. NRRL B-16386 Genome sequencing.</title>
        <authorList>
            <person name="Ghodhbane-Gtari F."/>
            <person name="Swanson E."/>
            <person name="Gueddou A."/>
            <person name="Hezbri K."/>
            <person name="Ktari K."/>
            <person name="Nouioui I."/>
            <person name="Morris K."/>
            <person name="Simpson S."/>
            <person name="Abebe-Akele F."/>
            <person name="Thomas K."/>
            <person name="Gtari M."/>
            <person name="Tisa L.S."/>
        </authorList>
    </citation>
    <scope>NUCLEOTIDE SEQUENCE [LARGE SCALE GENOMIC DNA]</scope>
    <source>
        <strain evidence="4">NRRL B-16386</strain>
    </source>
</reference>
<evidence type="ECO:0000256" key="1">
    <source>
        <dbReference type="SAM" id="MobiDB-lite"/>
    </source>
</evidence>
<name>A0A1V2I1E7_9ACTN</name>
<dbReference type="Proteomes" id="UP000188929">
    <property type="component" value="Unassembled WGS sequence"/>
</dbReference>
<gene>
    <name evidence="3" type="ORF">BL253_32570</name>
</gene>
<dbReference type="CDD" id="cd15482">
    <property type="entry name" value="Sialidase_non-viral"/>
    <property type="match status" value="1"/>
</dbReference>
<dbReference type="Gene3D" id="2.120.10.10">
    <property type="match status" value="1"/>
</dbReference>
<keyword evidence="2" id="KW-0732">Signal</keyword>
<evidence type="ECO:0000313" key="4">
    <source>
        <dbReference type="Proteomes" id="UP000188929"/>
    </source>
</evidence>
<dbReference type="SUPFAM" id="SSF50939">
    <property type="entry name" value="Sialidases"/>
    <property type="match status" value="1"/>
</dbReference>
<feature type="signal peptide" evidence="2">
    <location>
        <begin position="1"/>
        <end position="20"/>
    </location>
</feature>